<keyword evidence="20" id="KW-1185">Reference proteome</keyword>
<keyword evidence="7 15" id="KW-0028">Amino-acid biosynthesis</keyword>
<name>A0A9J6QNC3_9FIRM</name>
<comment type="pathway">
    <text evidence="2 15">Amino-acid biosynthesis; L-tryptophan biosynthesis; L-tryptophan from chorismate: step 1/5.</text>
</comment>
<dbReference type="GO" id="GO:0004049">
    <property type="term" value="F:anthranilate synthase activity"/>
    <property type="evidence" value="ECO:0007669"/>
    <property type="project" value="UniProtKB-EC"/>
</dbReference>
<keyword evidence="9 15" id="KW-0822">Tryptophan biosynthesis</keyword>
<keyword evidence="10 15" id="KW-0460">Magnesium</keyword>
<comment type="similarity">
    <text evidence="3 15">Belongs to the anthranilate synthase component I family.</text>
</comment>
<dbReference type="Pfam" id="PF00425">
    <property type="entry name" value="Chorismate_bind"/>
    <property type="match status" value="1"/>
</dbReference>
<feature type="domain" description="Anthranilate synthase component I N-terminal" evidence="17">
    <location>
        <begin position="28"/>
        <end position="168"/>
    </location>
</feature>
<evidence type="ECO:0000256" key="13">
    <source>
        <dbReference type="ARBA" id="ARBA00025634"/>
    </source>
</evidence>
<dbReference type="EMBL" id="JAOSHN010000001">
    <property type="protein sequence ID" value="MCU7376916.1"/>
    <property type="molecule type" value="Genomic_DNA"/>
</dbReference>
<dbReference type="Gene3D" id="3.60.120.10">
    <property type="entry name" value="Anthranilate synthase"/>
    <property type="match status" value="1"/>
</dbReference>
<evidence type="ECO:0000256" key="3">
    <source>
        <dbReference type="ARBA" id="ARBA00009562"/>
    </source>
</evidence>
<dbReference type="InterPro" id="IPR015890">
    <property type="entry name" value="Chorismate_C"/>
</dbReference>
<comment type="cofactor">
    <cofactor evidence="1 15">
        <name>Mg(2+)</name>
        <dbReference type="ChEBI" id="CHEBI:18420"/>
    </cofactor>
</comment>
<dbReference type="PANTHER" id="PTHR11236">
    <property type="entry name" value="AMINOBENZOATE/ANTHRANILATE SYNTHASE"/>
    <property type="match status" value="1"/>
</dbReference>
<keyword evidence="12 15" id="KW-0456">Lyase</keyword>
<dbReference type="PANTHER" id="PTHR11236:SF48">
    <property type="entry name" value="ISOCHORISMATE SYNTHASE MENF"/>
    <property type="match status" value="1"/>
</dbReference>
<dbReference type="EMBL" id="JAOSHN010000005">
    <property type="protein sequence ID" value="MCU7379465.1"/>
    <property type="molecule type" value="Genomic_DNA"/>
</dbReference>
<feature type="domain" description="Chorismate-utilising enzyme C-terminal" evidence="16">
    <location>
        <begin position="219"/>
        <end position="472"/>
    </location>
</feature>
<dbReference type="InterPro" id="IPR005256">
    <property type="entry name" value="Anth_synth_I_PabB"/>
</dbReference>
<dbReference type="NCBIfam" id="TIGR00564">
    <property type="entry name" value="trpE_most"/>
    <property type="match status" value="1"/>
</dbReference>
<evidence type="ECO:0000256" key="7">
    <source>
        <dbReference type="ARBA" id="ARBA00022605"/>
    </source>
</evidence>
<protein>
    <recommendedName>
        <fullName evidence="6 15">Anthranilate synthase component 1</fullName>
        <ecNumber evidence="5 15">4.1.3.27</ecNumber>
    </recommendedName>
</protein>
<evidence type="ECO:0000256" key="14">
    <source>
        <dbReference type="ARBA" id="ARBA00047683"/>
    </source>
</evidence>
<comment type="subunit">
    <text evidence="4 15">Heterotetramer consisting of two non-identical subunits: a beta subunit (TrpG) and a large alpha subunit (TrpE).</text>
</comment>
<organism evidence="18 20">
    <name type="scientific">Hominibacterium faecale</name>
    <dbReference type="NCBI Taxonomy" id="2839743"/>
    <lineage>
        <taxon>Bacteria</taxon>
        <taxon>Bacillati</taxon>
        <taxon>Bacillota</taxon>
        <taxon>Clostridia</taxon>
        <taxon>Peptostreptococcales</taxon>
        <taxon>Anaerovoracaceae</taxon>
        <taxon>Hominibacterium</taxon>
    </lineage>
</organism>
<dbReference type="InterPro" id="IPR005801">
    <property type="entry name" value="ADC_synthase"/>
</dbReference>
<evidence type="ECO:0000256" key="10">
    <source>
        <dbReference type="ARBA" id="ARBA00022842"/>
    </source>
</evidence>
<evidence type="ECO:0000313" key="20">
    <source>
        <dbReference type="Proteomes" id="UP001065549"/>
    </source>
</evidence>
<dbReference type="GO" id="GO:0046872">
    <property type="term" value="F:metal ion binding"/>
    <property type="evidence" value="ECO:0007669"/>
    <property type="project" value="UniProtKB-KW"/>
</dbReference>
<accession>A0A9J6QNC3</accession>
<dbReference type="InterPro" id="IPR019999">
    <property type="entry name" value="Anth_synth_I-like"/>
</dbReference>
<reference evidence="18" key="1">
    <citation type="submission" date="2022-09" db="EMBL/GenBank/DDBJ databases">
        <title>Culturomic study of gut microbiota in children with autism spectrum disorder.</title>
        <authorList>
            <person name="Efimov B.A."/>
            <person name="Chaplin A.V."/>
            <person name="Sokolova S.R."/>
            <person name="Pikina A.P."/>
            <person name="Korzhanova M."/>
            <person name="Belova V."/>
            <person name="Korostin D."/>
        </authorList>
    </citation>
    <scope>NUCLEOTIDE SEQUENCE</scope>
    <source>
        <strain evidence="18">ASD5510</strain>
    </source>
</reference>
<dbReference type="Proteomes" id="UP001065549">
    <property type="component" value="Unassembled WGS sequence"/>
</dbReference>
<evidence type="ECO:0000256" key="9">
    <source>
        <dbReference type="ARBA" id="ARBA00022822"/>
    </source>
</evidence>
<dbReference type="RefSeq" id="WP_253020496.1">
    <property type="nucleotide sequence ID" value="NZ_JAOSHN010000001.1"/>
</dbReference>
<dbReference type="Pfam" id="PF04715">
    <property type="entry name" value="Anth_synt_I_N"/>
    <property type="match status" value="1"/>
</dbReference>
<sequence length="489" mass="55026">MYKPTLEEAKKLADDYRCVPVSRRILSDIATPIQVLRILKSVSRHCYMLESLEDTDKWGRYTFLGYDPKLELTCENGTLHIKSGTDITVENSSPDAYIRRILEENKSPRLEGLPTFTGGLVGYFSYDYIKYSEPALNLDARDEENFKDVDLMLFDKVIAFDHLKQEIILIVNVRTDGLEEHYRKAEIELDNMVNLIKNGRPADIPPLRLKSQFNPLFSREAYCQMVEKARSYIYEGDIFQVVLSNRLEAEAEGSLLDTYRMLRTMNPSPYMFYFSSDDIEIAGASPETLVKLEGDLLHTFPLAGTRPRGRTLEEDLRLEREMLSDPKELAEHNMLVDLGRNDLGKISRFGTVEVENYLSTERFSHVMHIGSTVRGNIRPGCTAIDAATAVLPAGTLSGAPKLRACEIINELEDNKRGIYGGAIGYLDFTGNLDTCIAIRIAFKKNGKVFVRSGAGIVADSVPETEYQECINKAKAVVKALELSEGGLDE</sequence>
<evidence type="ECO:0000256" key="8">
    <source>
        <dbReference type="ARBA" id="ARBA00022723"/>
    </source>
</evidence>
<keyword evidence="11 15" id="KW-0057">Aromatic amino acid biosynthesis</keyword>
<dbReference type="SUPFAM" id="SSF56322">
    <property type="entry name" value="ADC synthase"/>
    <property type="match status" value="1"/>
</dbReference>
<keyword evidence="8 15" id="KW-0479">Metal-binding</keyword>
<comment type="function">
    <text evidence="13 15">Part of a heterotetrameric complex that catalyzes the two-step biosynthesis of anthranilate, an intermediate in the biosynthesis of L-tryptophan. In the first step, the glutamine-binding beta subunit (TrpG) of anthranilate synthase (AS) provides the glutamine amidotransferase activity which generates ammonia as a substrate that, along with chorismate, is used in the second step, catalyzed by the large alpha subunit of AS (TrpE) to produce anthranilate. In the absence of TrpG, TrpE can synthesize anthranilate directly from chorismate and high concentrations of ammonia.</text>
</comment>
<dbReference type="AlphaFoldDB" id="A0A9J6QNC3"/>
<evidence type="ECO:0000256" key="5">
    <source>
        <dbReference type="ARBA" id="ARBA00012266"/>
    </source>
</evidence>
<gene>
    <name evidence="15 18" type="primary">trpE</name>
    <name evidence="18" type="ORF">OBO34_00950</name>
    <name evidence="19" type="ORF">OBO34_14045</name>
</gene>
<evidence type="ECO:0000256" key="4">
    <source>
        <dbReference type="ARBA" id="ARBA00011575"/>
    </source>
</evidence>
<evidence type="ECO:0000256" key="15">
    <source>
        <dbReference type="RuleBase" id="RU364045"/>
    </source>
</evidence>
<evidence type="ECO:0000313" key="19">
    <source>
        <dbReference type="EMBL" id="MCU7379465.1"/>
    </source>
</evidence>
<evidence type="ECO:0000256" key="1">
    <source>
        <dbReference type="ARBA" id="ARBA00001946"/>
    </source>
</evidence>
<dbReference type="InterPro" id="IPR006805">
    <property type="entry name" value="Anth_synth_I_N"/>
</dbReference>
<evidence type="ECO:0000256" key="6">
    <source>
        <dbReference type="ARBA" id="ARBA00020653"/>
    </source>
</evidence>
<evidence type="ECO:0000256" key="12">
    <source>
        <dbReference type="ARBA" id="ARBA00023239"/>
    </source>
</evidence>
<comment type="catalytic activity">
    <reaction evidence="14 15">
        <text>chorismate + L-glutamine = anthranilate + pyruvate + L-glutamate + H(+)</text>
        <dbReference type="Rhea" id="RHEA:21732"/>
        <dbReference type="ChEBI" id="CHEBI:15361"/>
        <dbReference type="ChEBI" id="CHEBI:15378"/>
        <dbReference type="ChEBI" id="CHEBI:16567"/>
        <dbReference type="ChEBI" id="CHEBI:29748"/>
        <dbReference type="ChEBI" id="CHEBI:29985"/>
        <dbReference type="ChEBI" id="CHEBI:58359"/>
        <dbReference type="EC" id="4.1.3.27"/>
    </reaction>
</comment>
<evidence type="ECO:0000313" key="18">
    <source>
        <dbReference type="EMBL" id="MCU7376916.1"/>
    </source>
</evidence>
<evidence type="ECO:0000259" key="17">
    <source>
        <dbReference type="Pfam" id="PF04715"/>
    </source>
</evidence>
<evidence type="ECO:0000256" key="11">
    <source>
        <dbReference type="ARBA" id="ARBA00023141"/>
    </source>
</evidence>
<comment type="caution">
    <text evidence="18">The sequence shown here is derived from an EMBL/GenBank/DDBJ whole genome shotgun (WGS) entry which is preliminary data.</text>
</comment>
<dbReference type="GO" id="GO:0000162">
    <property type="term" value="P:L-tryptophan biosynthetic process"/>
    <property type="evidence" value="ECO:0007669"/>
    <property type="project" value="UniProtKB-KW"/>
</dbReference>
<evidence type="ECO:0000259" key="16">
    <source>
        <dbReference type="Pfam" id="PF00425"/>
    </source>
</evidence>
<evidence type="ECO:0000256" key="2">
    <source>
        <dbReference type="ARBA" id="ARBA00004873"/>
    </source>
</evidence>
<proteinExistence type="inferred from homology"/>
<dbReference type="PRINTS" id="PR00095">
    <property type="entry name" value="ANTSNTHASEI"/>
</dbReference>
<dbReference type="EC" id="4.1.3.27" evidence="5 15"/>